<dbReference type="Gene3D" id="3.40.50.1820">
    <property type="entry name" value="alpha/beta hydrolase"/>
    <property type="match status" value="1"/>
</dbReference>
<evidence type="ECO:0000313" key="3">
    <source>
        <dbReference type="EMBL" id="KAK3395774.1"/>
    </source>
</evidence>
<dbReference type="PANTHER" id="PTHR40841">
    <property type="entry name" value="SIDEROPHORE TRIACETYLFUSARININE C ESTERASE"/>
    <property type="match status" value="1"/>
</dbReference>
<dbReference type="InterPro" id="IPR000801">
    <property type="entry name" value="Esterase-like"/>
</dbReference>
<comment type="similarity">
    <text evidence="1">Belongs to the esterase D family.</text>
</comment>
<protein>
    <submittedName>
        <fullName evidence="3">Alpha/Beta hydrolase protein</fullName>
    </submittedName>
</protein>
<dbReference type="SUPFAM" id="SSF53474">
    <property type="entry name" value="alpha/beta-Hydrolases"/>
    <property type="match status" value="1"/>
</dbReference>
<accession>A0AAE0P9G0</accession>
<proteinExistence type="inferred from homology"/>
<comment type="caution">
    <text evidence="3">The sequence shown here is derived from an EMBL/GenBank/DDBJ whole genome shotgun (WGS) entry which is preliminary data.</text>
</comment>
<evidence type="ECO:0000256" key="2">
    <source>
        <dbReference type="ARBA" id="ARBA00022801"/>
    </source>
</evidence>
<evidence type="ECO:0000256" key="1">
    <source>
        <dbReference type="ARBA" id="ARBA00005622"/>
    </source>
</evidence>
<sequence>MASLGNWTFAPYPPFLPTVFANTELWNVSNAAKQKEYQIQISWPFKWESREVAKPALAMYLLDGNALGMTASEAFKRRNEVEFAQPDSVVVSIGYPLTDAVYGLTQRAVDFRPPIPSSEDIPAGADDFIEFIDEVLRPWVHDTVFPNVEFTREALYGHSWGGIFTIWALITRPDWFDTFFSVSPAVYWNNGTILDEVTKRLGNGTVGSGSTPETETKPKFFIGYGALEQFPVRRRTETEEAFQQRKEIIQSFRMTDYCHELFYRVEGSKRMKDLQLREYAGQDHFGAASSAITEGIDYFVDW</sequence>
<dbReference type="GO" id="GO:0016788">
    <property type="term" value="F:hydrolase activity, acting on ester bonds"/>
    <property type="evidence" value="ECO:0007669"/>
    <property type="project" value="TreeGrafter"/>
</dbReference>
<name>A0AAE0P9G0_SORBR</name>
<keyword evidence="4" id="KW-1185">Reference proteome</keyword>
<dbReference type="EMBL" id="JAUTDP010000010">
    <property type="protein sequence ID" value="KAK3395774.1"/>
    <property type="molecule type" value="Genomic_DNA"/>
</dbReference>
<dbReference type="Proteomes" id="UP001281003">
    <property type="component" value="Unassembled WGS sequence"/>
</dbReference>
<dbReference type="PANTHER" id="PTHR40841:SF2">
    <property type="entry name" value="SIDEROPHORE-DEGRADING ESTERASE (EUROFUNG)"/>
    <property type="match status" value="1"/>
</dbReference>
<evidence type="ECO:0000313" key="4">
    <source>
        <dbReference type="Proteomes" id="UP001281003"/>
    </source>
</evidence>
<keyword evidence="2 3" id="KW-0378">Hydrolase</keyword>
<dbReference type="InterPro" id="IPR052558">
    <property type="entry name" value="Siderophore_Hydrolase_D"/>
</dbReference>
<dbReference type="InterPro" id="IPR029058">
    <property type="entry name" value="AB_hydrolase_fold"/>
</dbReference>
<dbReference type="AlphaFoldDB" id="A0AAE0P9G0"/>
<organism evidence="3 4">
    <name type="scientific">Sordaria brevicollis</name>
    <dbReference type="NCBI Taxonomy" id="83679"/>
    <lineage>
        <taxon>Eukaryota</taxon>
        <taxon>Fungi</taxon>
        <taxon>Dikarya</taxon>
        <taxon>Ascomycota</taxon>
        <taxon>Pezizomycotina</taxon>
        <taxon>Sordariomycetes</taxon>
        <taxon>Sordariomycetidae</taxon>
        <taxon>Sordariales</taxon>
        <taxon>Sordariaceae</taxon>
        <taxon>Sordaria</taxon>
    </lineage>
</organism>
<reference evidence="3" key="1">
    <citation type="journal article" date="2023" name="Mol. Phylogenet. Evol.">
        <title>Genome-scale phylogeny and comparative genomics of the fungal order Sordariales.</title>
        <authorList>
            <person name="Hensen N."/>
            <person name="Bonometti L."/>
            <person name="Westerberg I."/>
            <person name="Brannstrom I.O."/>
            <person name="Guillou S."/>
            <person name="Cros-Aarteil S."/>
            <person name="Calhoun S."/>
            <person name="Haridas S."/>
            <person name="Kuo A."/>
            <person name="Mondo S."/>
            <person name="Pangilinan J."/>
            <person name="Riley R."/>
            <person name="LaButti K."/>
            <person name="Andreopoulos B."/>
            <person name="Lipzen A."/>
            <person name="Chen C."/>
            <person name="Yan M."/>
            <person name="Daum C."/>
            <person name="Ng V."/>
            <person name="Clum A."/>
            <person name="Steindorff A."/>
            <person name="Ohm R.A."/>
            <person name="Martin F."/>
            <person name="Silar P."/>
            <person name="Natvig D.O."/>
            <person name="Lalanne C."/>
            <person name="Gautier V."/>
            <person name="Ament-Velasquez S.L."/>
            <person name="Kruys A."/>
            <person name="Hutchinson M.I."/>
            <person name="Powell A.J."/>
            <person name="Barry K."/>
            <person name="Miller A.N."/>
            <person name="Grigoriev I.V."/>
            <person name="Debuchy R."/>
            <person name="Gladieux P."/>
            <person name="Hiltunen Thoren M."/>
            <person name="Johannesson H."/>
        </authorList>
    </citation>
    <scope>NUCLEOTIDE SEQUENCE</scope>
    <source>
        <strain evidence="3">FGSC 1904</strain>
    </source>
</reference>
<reference evidence="3" key="2">
    <citation type="submission" date="2023-07" db="EMBL/GenBank/DDBJ databases">
        <authorList>
            <consortium name="Lawrence Berkeley National Laboratory"/>
            <person name="Haridas S."/>
            <person name="Hensen N."/>
            <person name="Bonometti L."/>
            <person name="Westerberg I."/>
            <person name="Brannstrom I.O."/>
            <person name="Guillou S."/>
            <person name="Cros-Aarteil S."/>
            <person name="Calhoun S."/>
            <person name="Kuo A."/>
            <person name="Mondo S."/>
            <person name="Pangilinan J."/>
            <person name="Riley R."/>
            <person name="LaButti K."/>
            <person name="Andreopoulos B."/>
            <person name="Lipzen A."/>
            <person name="Chen C."/>
            <person name="Yanf M."/>
            <person name="Daum C."/>
            <person name="Ng V."/>
            <person name="Clum A."/>
            <person name="Steindorff A."/>
            <person name="Ohm R."/>
            <person name="Martin F."/>
            <person name="Silar P."/>
            <person name="Natvig D."/>
            <person name="Lalanne C."/>
            <person name="Gautier V."/>
            <person name="Ament-velasquez S.L."/>
            <person name="Kruys A."/>
            <person name="Hutchinson M.I."/>
            <person name="Powell A.J."/>
            <person name="Barry K."/>
            <person name="Miller A.N."/>
            <person name="Grigoriev I.V."/>
            <person name="Debuchy R."/>
            <person name="Gladieux P."/>
            <person name="Thoren M.H."/>
            <person name="Johannesson H."/>
        </authorList>
    </citation>
    <scope>NUCLEOTIDE SEQUENCE</scope>
    <source>
        <strain evidence="3">FGSC 1904</strain>
    </source>
</reference>
<gene>
    <name evidence="3" type="ORF">B0T20DRAFT_359490</name>
</gene>
<dbReference type="Pfam" id="PF00756">
    <property type="entry name" value="Esterase"/>
    <property type="match status" value="1"/>
</dbReference>